<dbReference type="Gene3D" id="3.40.50.300">
    <property type="entry name" value="P-loop containing nucleotide triphosphate hydrolases"/>
    <property type="match status" value="1"/>
</dbReference>
<proteinExistence type="predicted"/>
<dbReference type="SUPFAM" id="SSF52540">
    <property type="entry name" value="P-loop containing nucleoside triphosphate hydrolases"/>
    <property type="match status" value="1"/>
</dbReference>
<dbReference type="Proteomes" id="UP000552836">
    <property type="component" value="Unassembled WGS sequence"/>
</dbReference>
<accession>A0A846LSA7</accession>
<gene>
    <name evidence="2" type="ORF">FB380_004758</name>
</gene>
<dbReference type="InterPro" id="IPR027417">
    <property type="entry name" value="P-loop_NTPase"/>
</dbReference>
<evidence type="ECO:0000259" key="1">
    <source>
        <dbReference type="Pfam" id="PF13614"/>
    </source>
</evidence>
<evidence type="ECO:0000313" key="2">
    <source>
        <dbReference type="EMBL" id="NIH70247.1"/>
    </source>
</evidence>
<sequence length="310" mass="32705">MSRVVAVINGKGGVGKTSVTANVAGQLAQAGYKVLAVDIDLSGNLGLDLGYVGDAKDDGGQGLVDAVWRSNPLPLIADVRPSLDVVPGGRHLEMLAALESTPMSTELPGGGVATAFAARLADLAEDYDLVLLDCAPGNPILQDMALHAARYVLIPTKTDAAGWEGLRMVGPRVRKTRGKNPALTYLGVVLFAHQTNATRVRGATKARLAEVSETVPMFDNYIRHSETAAHDCRQRGQLAHELARDVSSSTRERLSALRTRREGETVVPLPAALSGSADSLAGDYAEVAREVLLRISALEATTPINNVSGR</sequence>
<feature type="domain" description="AAA" evidence="1">
    <location>
        <begin position="3"/>
        <end position="178"/>
    </location>
</feature>
<dbReference type="AlphaFoldDB" id="A0A846LSA7"/>
<dbReference type="EMBL" id="JAAMPA010000005">
    <property type="protein sequence ID" value="NIH70247.1"/>
    <property type="molecule type" value="Genomic_DNA"/>
</dbReference>
<organism evidence="2 3">
    <name type="scientific">Modestobacter marinus</name>
    <dbReference type="NCBI Taxonomy" id="477641"/>
    <lineage>
        <taxon>Bacteria</taxon>
        <taxon>Bacillati</taxon>
        <taxon>Actinomycetota</taxon>
        <taxon>Actinomycetes</taxon>
        <taxon>Geodermatophilales</taxon>
        <taxon>Geodermatophilaceae</taxon>
        <taxon>Modestobacter</taxon>
    </lineage>
</organism>
<dbReference type="Pfam" id="PF13614">
    <property type="entry name" value="AAA_31"/>
    <property type="match status" value="1"/>
</dbReference>
<dbReference type="InterPro" id="IPR050678">
    <property type="entry name" value="DNA_Partitioning_ATPase"/>
</dbReference>
<dbReference type="InterPro" id="IPR025669">
    <property type="entry name" value="AAA_dom"/>
</dbReference>
<evidence type="ECO:0000313" key="3">
    <source>
        <dbReference type="Proteomes" id="UP000552836"/>
    </source>
</evidence>
<name>A0A846LSA7_9ACTN</name>
<reference evidence="2 3" key="1">
    <citation type="submission" date="2020-02" db="EMBL/GenBank/DDBJ databases">
        <title>Sequencing the genomes of 1000 actinobacteria strains.</title>
        <authorList>
            <person name="Klenk H.-P."/>
        </authorList>
    </citation>
    <scope>NUCLEOTIDE SEQUENCE [LARGE SCALE GENOMIC DNA]</scope>
    <source>
        <strain evidence="2 3">DSM 45201</strain>
    </source>
</reference>
<dbReference type="CDD" id="cd02042">
    <property type="entry name" value="ParAB_family"/>
    <property type="match status" value="1"/>
</dbReference>
<dbReference type="PANTHER" id="PTHR13696:SF52">
    <property type="entry name" value="PARA FAMILY PROTEIN CT_582"/>
    <property type="match status" value="1"/>
</dbReference>
<comment type="caution">
    <text evidence="2">The sequence shown here is derived from an EMBL/GenBank/DDBJ whole genome shotgun (WGS) entry which is preliminary data.</text>
</comment>
<protein>
    <submittedName>
        <fullName evidence="2">Cellulose biosynthesis protein BcsQ</fullName>
    </submittedName>
</protein>
<dbReference type="PANTHER" id="PTHR13696">
    <property type="entry name" value="P-LOOP CONTAINING NUCLEOSIDE TRIPHOSPHATE HYDROLASE"/>
    <property type="match status" value="1"/>
</dbReference>